<keyword evidence="13" id="KW-0966">Cell projection</keyword>
<dbReference type="Gene3D" id="1.20.920.20">
    <property type="match status" value="1"/>
</dbReference>
<keyword evidence="4" id="KW-0493">Microtubule</keyword>
<dbReference type="FunFam" id="1.10.8.720:FF:000004">
    <property type="entry name" value="Dynein heavy chain 5, axonemal"/>
    <property type="match status" value="1"/>
</dbReference>
<dbReference type="FunFam" id="3.40.50.300:FF:002141">
    <property type="entry name" value="Dynein heavy chain"/>
    <property type="match status" value="1"/>
</dbReference>
<dbReference type="InterPro" id="IPR026983">
    <property type="entry name" value="DHC"/>
</dbReference>
<evidence type="ECO:0000256" key="12">
    <source>
        <dbReference type="ARBA" id="ARBA00023212"/>
    </source>
</evidence>
<keyword evidence="7" id="KW-0067">ATP-binding</keyword>
<dbReference type="Proteomes" id="UP000265100">
    <property type="component" value="Chromosome 18"/>
</dbReference>
<comment type="subcellular location">
    <subcellularLocation>
        <location evidence="1">Cytoplasm</location>
        <location evidence="1">Cytoskeleton</location>
        <location evidence="1">Cilium axoneme</location>
    </subcellularLocation>
</comment>
<evidence type="ECO:0000256" key="10">
    <source>
        <dbReference type="ARBA" id="ARBA00023069"/>
    </source>
</evidence>
<evidence type="ECO:0000313" key="16">
    <source>
        <dbReference type="Ensembl" id="ENSACLP00000044841.1"/>
    </source>
</evidence>
<dbReference type="Gene3D" id="1.20.58.1120">
    <property type="match status" value="1"/>
</dbReference>
<keyword evidence="10" id="KW-0969">Cilium</keyword>
<dbReference type="Pfam" id="PF08393">
    <property type="entry name" value="DHC_N2"/>
    <property type="match status" value="1"/>
</dbReference>
<dbReference type="Gene3D" id="1.10.8.1220">
    <property type="match status" value="1"/>
</dbReference>
<evidence type="ECO:0000256" key="9">
    <source>
        <dbReference type="ARBA" id="ARBA00023054"/>
    </source>
</evidence>
<dbReference type="FunFam" id="3.40.50.300:FF:000320">
    <property type="entry name" value="Dynein, axonemal, heavy chain 5"/>
    <property type="match status" value="1"/>
</dbReference>
<dbReference type="Pfam" id="PF18199">
    <property type="entry name" value="Dynein_C"/>
    <property type="match status" value="1"/>
</dbReference>
<keyword evidence="17" id="KW-1185">Reference proteome</keyword>
<evidence type="ECO:0000259" key="15">
    <source>
        <dbReference type="SMART" id="SM00382"/>
    </source>
</evidence>
<dbReference type="FunFam" id="1.10.8.710:FF:000003">
    <property type="entry name" value="Dynein axonemal heavy chain 5"/>
    <property type="match status" value="1"/>
</dbReference>
<dbReference type="Pfam" id="PF12781">
    <property type="entry name" value="AAA_9"/>
    <property type="match status" value="1"/>
</dbReference>
<dbReference type="FunFam" id="1.10.472.130:FF:000009">
    <property type="entry name" value="Dynein heavy chain 5, axonemal"/>
    <property type="match status" value="1"/>
</dbReference>
<feature type="domain" description="AAA+ ATPase" evidence="15">
    <location>
        <begin position="1468"/>
        <end position="1615"/>
    </location>
</feature>
<dbReference type="FunFam" id="3.10.490.20:FF:000003">
    <property type="entry name" value="Dynein heavy chain 5, axonemal"/>
    <property type="match status" value="1"/>
</dbReference>
<proteinExistence type="inferred from homology"/>
<dbReference type="InterPro" id="IPR042219">
    <property type="entry name" value="AAA_lid_11_sf"/>
</dbReference>
<protein>
    <recommendedName>
        <fullName evidence="15">AAA+ ATPase domain-containing protein</fullName>
    </recommendedName>
</protein>
<dbReference type="SUPFAM" id="SSF52540">
    <property type="entry name" value="P-loop containing nucleoside triphosphate hydrolases"/>
    <property type="match status" value="4"/>
</dbReference>
<dbReference type="Gene3D" id="3.20.180.20">
    <property type="entry name" value="Dynein heavy chain, N-terminal domain 2"/>
    <property type="match status" value="1"/>
</dbReference>
<comment type="similarity">
    <text evidence="2">Belongs to the dynein heavy chain family.</text>
</comment>
<dbReference type="InterPro" id="IPR041589">
    <property type="entry name" value="DNAH3_AAA_lid_1"/>
</dbReference>
<dbReference type="Gene3D" id="1.10.8.720">
    <property type="entry name" value="Region D6 of dynein motor"/>
    <property type="match status" value="1"/>
</dbReference>
<evidence type="ECO:0000256" key="7">
    <source>
        <dbReference type="ARBA" id="ARBA00022840"/>
    </source>
</evidence>
<dbReference type="InterPro" id="IPR024317">
    <property type="entry name" value="Dynein_heavy_chain_D4_dom"/>
</dbReference>
<dbReference type="FunFam" id="3.20.180.20:FF:000001">
    <property type="entry name" value="Dynein axonemal heavy chain 5"/>
    <property type="match status" value="1"/>
</dbReference>
<keyword evidence="11" id="KW-0505">Motor protein</keyword>
<dbReference type="GO" id="GO:0005874">
    <property type="term" value="C:microtubule"/>
    <property type="evidence" value="ECO:0007669"/>
    <property type="project" value="UniProtKB-KW"/>
</dbReference>
<accession>A0AAX7SQW6</accession>
<dbReference type="Gene3D" id="1.10.287.2620">
    <property type="match status" value="1"/>
</dbReference>
<dbReference type="InterPro" id="IPR043157">
    <property type="entry name" value="Dynein_AAA1S"/>
</dbReference>
<keyword evidence="5" id="KW-0677">Repeat</keyword>
<dbReference type="Gene3D" id="1.10.472.130">
    <property type="match status" value="1"/>
</dbReference>
<dbReference type="InterPro" id="IPR004273">
    <property type="entry name" value="Dynein_heavy_D6_P-loop"/>
</dbReference>
<dbReference type="Pfam" id="PF12775">
    <property type="entry name" value="AAA_7"/>
    <property type="match status" value="1"/>
</dbReference>
<dbReference type="Pfam" id="PF17857">
    <property type="entry name" value="AAA_lid_1"/>
    <property type="match status" value="1"/>
</dbReference>
<evidence type="ECO:0000256" key="4">
    <source>
        <dbReference type="ARBA" id="ARBA00022701"/>
    </source>
</evidence>
<sequence length="3829" mass="436560">EGPLSDLEHWKGMSIRFNSIITHIKSQKCKTAVMVLHISRSKTVKMWRKLDTRITRCANEAKDNVKFLSTLEKVLQPLYISDPVAMMKNVQNVISTIHMIFRVSLYYNTSETISSLFIKVTNQMVTMCRSYITDNGKRLIWDQDQYTVSAVVNLLSFASCFQITKMETMAAPGKRPFEVSEMEIFLKFSNFCKQLEKITQIITVFKTFESLNKSNIEGIESLARQFNTIAMNLKRKQYDMLAPRSAEFEANFVKFTEQICYIEVCIVVYSLCLKHVARLNIPCINAHVPHLLSHILQRYVSEILFYKLPLQHYGNHKDNPPLARDMPPVAGRIGWARHLFKKIEEPMLHIKVRLDFFKMYNQTAASLVKFECIYHQAWLEEVSLKCRTAGSSPKDRKAKRDHLFNFVVEHKDIKKLVGILKTAINSQKGRAANVLKQFNTFRAIWEEDKNEFMASKPSLIHITSEIEHYDSVEQEIQAIKPVIAFESVHLTTGSLKKALTDETKAWKKLICKYLKERYKKKMTDTHIHLNNYLIQLSHPVANLEDVRCTMGALSTLREAEIQTDMTLISIEVSRSVQYELVRMQPKFKQDLLVSVAIFQKDKTSKSYLTNSLARFNCMFCLQARFEELWRNFTTYTSGQQLLGLPVTEYNCLHKKKKELDLLQKLYGLISLPKALKDWQAFLDLKKTIDDFNDSCPLLEMMANKSMKRRHWDRIAQVTGHHFEVESSTFTLENIMEAPLLTYKDDIEDICISAVKEKDIEAKLSQVKELWSAQTLSLMTFKSRGELMLKGAETSEILTNLEDSLMVLGSLLSNRYSTFHKAEIQDWVFKLSTSSEVIEQWVIVQNLWVYLEAVFVGGDIAKDLPQEANQFQNIDKSWTEIMRRAQKVPNAVECCVGDPSLREKLPDLQKQLELCQKSLAGYLEKKRLLFPRFFFVSDPALLEILGQASDSHTIQAHLLGVFDNVKEAEFHTTEYDKIIAVISQEGEKLPLESPVMAQGEVEIWLRKLLVQQQASLHSVIRAADLEIDDEEFDLLAFLNRFQAQVGLLGIQMIWTRDAEKALHHTEDDKHIMSLTQKKLLSLLTTLIKQTTYDLSKFDRVKYETLVTIHVHQTDIFNDLRIKSVGDFEWLKQSRFYFRGYLDKVIVSITNVDFIYQNEFLGCTDRLVITPLTDRCYITLAQALGMSMGGAPAGPAGTGKTETTKDMGRCLGKYVVVFNCSDQMDFRGLGRIYKGLAQSGSWGCFDEFNRIDLPVLSVAAQQIYIVLTARKNQKSTFIFTDGDTVDLNPEFGLFITMNPGYAGRQELPENLKVQFRTVSMMVPDRQIIMRVKLASCGFNENIILAQKFFVLYKLCEEQLTKQVHYDFGLRNILSVLRTLGAAKRARPDDTESSIVMRVLRDMNLSKLVDEDESLFLSLINDLFPGIQLDSSTYAELQAAVAHQVQSAGIINHPPWNLKLVQLYETSRVRHGLMTLGPSGAGKTTVINILMRAMTECGYLHREMRMNPKAITAAQMFGRLDAATNDWTDGIFSTLWRRTLKAKKGEFIWIVLDGPVDAIWIENLNSVLDDNKTLTLANGDRITMSPCCKLVFEVHNMDNASPATVSRVGMVFMSSSALSWKPILRGWANKRNAKEAESILSLYDKIFEDAYLYMKQNLKPKMELLECNYVMQSVNLLEGLLPTKETGGFAGSKHLERLFAFCLMWSLGAILELDDRDKLETYIRGHESNIDVPPTRPGETMFEYMIGTNGDWCHWNNHVGDYIYPTDHLPDYTSILVPNVDNTRTSFLLDTIAKQHKAVLLIGEQGTAKTVMIKSYTKKYDPETDLSKTLNFSSATEPLMFQRTVESYIEKRIGSTYGPPGGRRMTVFIDDINMPVVNEWGDQITNEIVRQMMEMSGMYSLDKPGDFSTIEDVQILAAMIHPGGGRNDIPQRLKRQFTVFNCTLPSNTSIDKIFGIISGGYFHECRKFKQSISDMVKHLVSAGRILWQWTKVKMLPTPSKFHYIFNLRDLSRIWQGMLNIKAEECHDIPTLLALFKSECARVIADRFICSEDREWFEKGVSRVIQEHVEPSLVPKLHPEPYFVDFLRDAPEPTGEEGEDACFDAPKIYELFLSEKLMMYQTQHNEIIRGSTLDLVFFTDAMTHLVKISRIIRTDQGNALLVGVGGSGKQSLTRLASFIAGYHVFQITLTRTYNMTNFLDDLKVLYRTAGAEGKGITFIFTDNDIKNEAFLEYLNNVLSSGEVSNLFAKDEIQEITQKLIPVMKKEFPRIPPTFDNLYEYFISRSRKNLHVVLCFSPVGPKFRSRSLKFPGLISGCTMDWFTPWPNEALVAVSNYFLSEFNMVCSAEVKASVVTAMGTYHDKVSVTCESYFERFRRRTHVTPKSYLSFVNGYKTLYTEKYNSINILSERMNVGLEKLKEASESVAQLSEELKVKEKELAVASLKADKVLAEVTVSAEAATIVKNEVQVVKDKAQTIVEGIGKEKIVAEAKLEAAKPALEEAKAALNTIKPTDIATVRKLAKPPHLIMRIMDSCLLLFQKKLDSVSIDPERQCLKPSWAEALKLMSAAGFMTSLQHFQKDKINEESVELLLPYFDMEDYTMENAKKVCGNVAGLLAWTRAMSTFFGINKEVLPLKANLAVQENRLRIANNELMNAEAQLAEKQAEFDKVKAKCDAAMKEKQDLLDDAEKCKNKMQAASALIDGLSGEKVRWTEQSKEFKSQINRLVGDVLQLTGFLSYCGPFNQSFRDILLKDIWEAELKSNKIPFTENLNIISALVDPPTISEWNLQGLPGDDLSVQNGIIVSKATRYPLLIDPQTQGKAWIKKKEMANSLQVTSLKHKFFRNHLEDSLSLGNPLLIEDIAEDLDPVLDNVLEKNFVKSGTSFKVKVGDKEVNVMDGFQLYITTKLPNPAYSPEVSAKTSIIDFTVNMKGLENQLLGRVILREKQELEAERLKLIKDVTANKRKMQELEDNLLYKLSSTKGSLVDDESMIGILTTTKQTAAEVSAKLSVAAEAEVKIYIAQAEYRPVASRGSILYFLITEMSMVNVMYQTSLSQFLKIFDLSLERSEKSPKTQKRIENIIEYLTFEVFRYTVRGLYENHKFIFTLLLALKIDIQNNRIEHNKFQVLIKGGAALDLKTCPSKPFSWILDMVWLNLVELSKLPQFTNIVKQVSQSGKHWKAWVSLDAPEEGVIPDGYNSLDVFHKLLLIRSWCPDRTLSQAVKYVGDSLGIRFAEPVILNLHSTWEESDPRTPLICFLSMGSDPTEQIEALAKKLQLKCSAISMGQGQEVHARKLVKTSMIEGGWVLLQNCHLGLEFMDELLETITAADTMHNTFRVWITTEPHNRFSITLLQSSIKFTNDPPQGIRAGLKRTFAGISREQLEVCNQPTWKPLLYSVAFLHTAVQERRKFGPLGWNIPYEFNSADFTASVEFVEKHLDDCRYKKHDVSWVTVQYMLAEVQYGGRVTDDYDKRLLKCFSRVWFSKKMFDPAFCFYTGYKIPVCETVEEYMEYIQSLPTVDSPQALGLHSNADITYQTNTSAEVLDTITNIQPKESGGGSGVTRESVVYNMAQDMLEKLPPNYVPHEVKARLLKMGALNPMNIFLRQEVDRMQRIISLVRISLTDLKLAIDGTIIMSENLRDALDNIFDARVPNLWRKISWESSTLGFWFTELLERNKQFHSWVFEGRPKTFWMTGFFNPQGFLTAMRQEVTRANKGWALDTVTLNNKVLKHTKEEITASPTEGVYVYGLYVDGAGWDRKNTRLIESSPKVLFTPLPVIHMFAVNSTAPPHPELYVCPIYKKPKRTDLNYITAVMLPTVQSPDHWILRGVALLCDIK</sequence>
<dbReference type="FunFam" id="1.20.920.30:FF:000004">
    <property type="entry name" value="Dynein axonemal heavy chain 5"/>
    <property type="match status" value="1"/>
</dbReference>
<evidence type="ECO:0000256" key="1">
    <source>
        <dbReference type="ARBA" id="ARBA00004430"/>
    </source>
</evidence>
<dbReference type="FunFam" id="3.40.50.300:FF:000049">
    <property type="entry name" value="Dynein, axonemal, heavy chain 5"/>
    <property type="match status" value="1"/>
</dbReference>
<dbReference type="Pfam" id="PF12777">
    <property type="entry name" value="MT"/>
    <property type="match status" value="1"/>
</dbReference>
<dbReference type="InterPro" id="IPR042228">
    <property type="entry name" value="Dynein_linker_3"/>
</dbReference>
<dbReference type="Pfam" id="PF08385">
    <property type="entry name" value="DHC_N1"/>
    <property type="match status" value="1"/>
</dbReference>
<dbReference type="GO" id="GO:0051959">
    <property type="term" value="F:dynein light intermediate chain binding"/>
    <property type="evidence" value="ECO:0007669"/>
    <property type="project" value="InterPro"/>
</dbReference>
<dbReference type="FunFam" id="1.10.287.2620:FF:000003">
    <property type="entry name" value="Dynein, axonemal, heavy chain 5"/>
    <property type="match status" value="1"/>
</dbReference>
<dbReference type="InterPro" id="IPR013594">
    <property type="entry name" value="Dynein_heavy_tail"/>
</dbReference>
<evidence type="ECO:0000256" key="11">
    <source>
        <dbReference type="ARBA" id="ARBA00023175"/>
    </source>
</evidence>
<dbReference type="InterPro" id="IPR042222">
    <property type="entry name" value="Dynein_2_N"/>
</dbReference>
<dbReference type="InterPro" id="IPR035699">
    <property type="entry name" value="AAA_6"/>
</dbReference>
<dbReference type="FunFam" id="1.10.8.1220:FF:000001">
    <property type="entry name" value="Dynein axonemal heavy chain 5"/>
    <property type="match status" value="1"/>
</dbReference>
<dbReference type="FunFam" id="1.20.1270.280:FF:000002">
    <property type="entry name" value="Dynein heavy chain 5, axonemal"/>
    <property type="match status" value="1"/>
</dbReference>
<organism evidence="16 17">
    <name type="scientific">Astatotilapia calliptera</name>
    <name type="common">Eastern happy</name>
    <name type="synonym">Chromis callipterus</name>
    <dbReference type="NCBI Taxonomy" id="8154"/>
    <lineage>
        <taxon>Eukaryota</taxon>
        <taxon>Metazoa</taxon>
        <taxon>Chordata</taxon>
        <taxon>Craniata</taxon>
        <taxon>Vertebrata</taxon>
        <taxon>Euteleostomi</taxon>
        <taxon>Actinopterygii</taxon>
        <taxon>Neopterygii</taxon>
        <taxon>Teleostei</taxon>
        <taxon>Neoteleostei</taxon>
        <taxon>Acanthomorphata</taxon>
        <taxon>Ovalentaria</taxon>
        <taxon>Cichlomorphae</taxon>
        <taxon>Cichliformes</taxon>
        <taxon>Cichlidae</taxon>
        <taxon>African cichlids</taxon>
        <taxon>Pseudocrenilabrinae</taxon>
        <taxon>Haplochromini</taxon>
        <taxon>Astatotilapia</taxon>
    </lineage>
</organism>
<dbReference type="GO" id="GO:0007018">
    <property type="term" value="P:microtubule-based movement"/>
    <property type="evidence" value="ECO:0007669"/>
    <property type="project" value="InterPro"/>
</dbReference>
<dbReference type="GO" id="GO:0005524">
    <property type="term" value="F:ATP binding"/>
    <property type="evidence" value="ECO:0007669"/>
    <property type="project" value="UniProtKB-KW"/>
</dbReference>
<evidence type="ECO:0000256" key="2">
    <source>
        <dbReference type="ARBA" id="ARBA00008887"/>
    </source>
</evidence>
<keyword evidence="8" id="KW-0243">Dynein</keyword>
<dbReference type="InterPro" id="IPR035706">
    <property type="entry name" value="AAA_9"/>
</dbReference>
<evidence type="ECO:0000256" key="6">
    <source>
        <dbReference type="ARBA" id="ARBA00022741"/>
    </source>
</evidence>
<evidence type="ECO:0000256" key="13">
    <source>
        <dbReference type="ARBA" id="ARBA00023273"/>
    </source>
</evidence>
<dbReference type="InterPro" id="IPR041228">
    <property type="entry name" value="Dynein_C"/>
</dbReference>
<feature type="domain" description="AAA+ ATPase" evidence="15">
    <location>
        <begin position="1792"/>
        <end position="1940"/>
    </location>
</feature>
<keyword evidence="6" id="KW-0547">Nucleotide-binding</keyword>
<reference evidence="16" key="2">
    <citation type="submission" date="2025-08" db="UniProtKB">
        <authorList>
            <consortium name="Ensembl"/>
        </authorList>
    </citation>
    <scope>IDENTIFICATION</scope>
</reference>
<dbReference type="Gene3D" id="1.20.920.30">
    <property type="match status" value="1"/>
</dbReference>
<evidence type="ECO:0000256" key="14">
    <source>
        <dbReference type="SAM" id="Coils"/>
    </source>
</evidence>
<dbReference type="InterPro" id="IPR041658">
    <property type="entry name" value="AAA_lid_11"/>
</dbReference>
<dbReference type="InterPro" id="IPR041466">
    <property type="entry name" value="Dynein_AAA5_ext"/>
</dbReference>
<dbReference type="Gene3D" id="1.10.8.710">
    <property type="match status" value="1"/>
</dbReference>
<dbReference type="FunFam" id="1.20.58.1120:FF:000004">
    <property type="entry name" value="Dynein axonemal heavy chain 5"/>
    <property type="match status" value="1"/>
</dbReference>
<dbReference type="InterPro" id="IPR027417">
    <property type="entry name" value="P-loop_NTPase"/>
</dbReference>
<dbReference type="PANTHER" id="PTHR46532:SF11">
    <property type="entry name" value="DYNEIN AXONEMAL HEAVY CHAIN 12"/>
    <property type="match status" value="1"/>
</dbReference>
<feature type="coiled-coil region" evidence="14">
    <location>
        <begin position="2633"/>
        <end position="2695"/>
    </location>
</feature>
<dbReference type="FunFam" id="3.40.50.300:FF:001221">
    <property type="entry name" value="Axonemal dynein heavy chain 8"/>
    <property type="match status" value="1"/>
</dbReference>
<dbReference type="SMART" id="SM00382">
    <property type="entry name" value="AAA"/>
    <property type="match status" value="3"/>
</dbReference>
<dbReference type="Ensembl" id="ENSACLT00000092001.1">
    <property type="protein sequence ID" value="ENSACLP00000044841.1"/>
    <property type="gene ID" value="ENSACLG00000010713.2"/>
</dbReference>
<dbReference type="InterPro" id="IPR024743">
    <property type="entry name" value="Dynein_HC_stalk"/>
</dbReference>
<dbReference type="Gene3D" id="1.20.140.100">
    <property type="entry name" value="Dynein heavy chain, N-terminal domain 2"/>
    <property type="match status" value="1"/>
</dbReference>
<dbReference type="Pfam" id="PF17852">
    <property type="entry name" value="Dynein_AAA_lid"/>
    <property type="match status" value="1"/>
</dbReference>
<dbReference type="FunFam" id="1.20.920.20:FF:000004">
    <property type="entry name" value="Dynein axonemal heavy chain 5"/>
    <property type="match status" value="1"/>
</dbReference>
<evidence type="ECO:0000313" key="17">
    <source>
        <dbReference type="Proteomes" id="UP000265100"/>
    </source>
</evidence>
<dbReference type="InterPro" id="IPR013602">
    <property type="entry name" value="Dynein_heavy_linker"/>
</dbReference>
<dbReference type="Pfam" id="PF12780">
    <property type="entry name" value="AAA_8"/>
    <property type="match status" value="1"/>
</dbReference>
<dbReference type="GeneTree" id="ENSGT00940000158992"/>
<dbReference type="GO" id="GO:0045505">
    <property type="term" value="F:dynein intermediate chain binding"/>
    <property type="evidence" value="ECO:0007669"/>
    <property type="project" value="InterPro"/>
</dbReference>
<keyword evidence="12" id="KW-0206">Cytoskeleton</keyword>
<dbReference type="Gene3D" id="3.40.50.300">
    <property type="entry name" value="P-loop containing nucleotide triphosphate hydrolases"/>
    <property type="match status" value="5"/>
</dbReference>
<dbReference type="PANTHER" id="PTHR46532">
    <property type="entry name" value="MALE FERTILITY FACTOR KL5"/>
    <property type="match status" value="1"/>
</dbReference>
<dbReference type="FunFam" id="1.20.140.100:FF:000003">
    <property type="entry name" value="Dynein, axonemal, heavy chain 5"/>
    <property type="match status" value="1"/>
</dbReference>
<dbReference type="Gene3D" id="1.20.1270.280">
    <property type="match status" value="1"/>
</dbReference>
<dbReference type="GO" id="GO:0097729">
    <property type="term" value="C:9+2 motile cilium"/>
    <property type="evidence" value="ECO:0007669"/>
    <property type="project" value="UniProtKB-ARBA"/>
</dbReference>
<dbReference type="FunFam" id="3.40.50.300:FF:000044">
    <property type="entry name" value="Dynein heavy chain 5, axonemal"/>
    <property type="match status" value="1"/>
</dbReference>
<dbReference type="Gene3D" id="6.10.140.1060">
    <property type="match status" value="1"/>
</dbReference>
<evidence type="ECO:0000256" key="5">
    <source>
        <dbReference type="ARBA" id="ARBA00022737"/>
    </source>
</evidence>
<keyword evidence="9 14" id="KW-0175">Coiled coil</keyword>
<dbReference type="Pfam" id="PF03028">
    <property type="entry name" value="Dynein_heavy"/>
    <property type="match status" value="1"/>
</dbReference>
<evidence type="ECO:0000256" key="3">
    <source>
        <dbReference type="ARBA" id="ARBA00022490"/>
    </source>
</evidence>
<feature type="domain" description="AAA+ ATPase" evidence="15">
    <location>
        <begin position="1187"/>
        <end position="1288"/>
    </location>
</feature>
<dbReference type="FunFam" id="3.40.50.300:FF:000543">
    <property type="entry name" value="Dynein axonemal heavy chain 5"/>
    <property type="match status" value="1"/>
</dbReference>
<feature type="coiled-coil region" evidence="14">
    <location>
        <begin position="2410"/>
        <end position="2440"/>
    </location>
</feature>
<dbReference type="GO" id="GO:0005858">
    <property type="term" value="C:axonemal dynein complex"/>
    <property type="evidence" value="ECO:0007669"/>
    <property type="project" value="TreeGrafter"/>
</dbReference>
<dbReference type="InterPro" id="IPR043160">
    <property type="entry name" value="Dynein_C_barrel"/>
</dbReference>
<reference evidence="16" key="1">
    <citation type="submission" date="2018-05" db="EMBL/GenBank/DDBJ databases">
        <authorList>
            <person name="Datahose"/>
        </authorList>
    </citation>
    <scope>NUCLEOTIDE SEQUENCE</scope>
</reference>
<dbReference type="GO" id="GO:0008569">
    <property type="term" value="F:minus-end-directed microtubule motor activity"/>
    <property type="evidence" value="ECO:0007669"/>
    <property type="project" value="InterPro"/>
</dbReference>
<dbReference type="Gene3D" id="3.10.490.20">
    <property type="match status" value="1"/>
</dbReference>
<evidence type="ECO:0000256" key="8">
    <source>
        <dbReference type="ARBA" id="ARBA00023017"/>
    </source>
</evidence>
<dbReference type="Pfam" id="PF12774">
    <property type="entry name" value="AAA_6"/>
    <property type="match status" value="1"/>
</dbReference>
<dbReference type="Pfam" id="PF18198">
    <property type="entry name" value="AAA_lid_11"/>
    <property type="match status" value="1"/>
</dbReference>
<reference evidence="16" key="3">
    <citation type="submission" date="2025-09" db="UniProtKB">
        <authorList>
            <consortium name="Ensembl"/>
        </authorList>
    </citation>
    <scope>IDENTIFICATION</scope>
</reference>
<dbReference type="InterPro" id="IPR003593">
    <property type="entry name" value="AAA+_ATPase"/>
</dbReference>
<keyword evidence="3" id="KW-0963">Cytoplasm</keyword>
<name>A0AAX7SQW6_ASTCA</name>